<evidence type="ECO:0000313" key="3">
    <source>
        <dbReference type="EMBL" id="VDL90235.1"/>
    </source>
</evidence>
<evidence type="ECO:0000313" key="4">
    <source>
        <dbReference type="Proteomes" id="UP000275846"/>
    </source>
</evidence>
<dbReference type="SUPFAM" id="SSF48371">
    <property type="entry name" value="ARM repeat"/>
    <property type="match status" value="1"/>
</dbReference>
<evidence type="ECO:0000256" key="1">
    <source>
        <dbReference type="ARBA" id="ARBA00009745"/>
    </source>
</evidence>
<accession>A0A183SI02</accession>
<dbReference type="InterPro" id="IPR016024">
    <property type="entry name" value="ARM-type_fold"/>
</dbReference>
<dbReference type="InterPro" id="IPR002554">
    <property type="entry name" value="PP2A_B56"/>
</dbReference>
<sequence length="253" mass="28303">MGSFIADNSTKVARWREHLEHLSNFDTEPSTPSFPSTTGSPPSPAYAVPCDPTSVGEVIDAIQRSRNNKAPGEYGIPGEIYKSCVDTLAPWLNEVIAWKLFFDLRYLVAVVAQEQSLLPRIVTRGETQSVTSPRPASVINGFQSPLKDEHKITLQRVLLPLHKVRSISTYHPQLAYCIIQYLEKDPSLLSMIVVDGLLRFWPKTFSSKEVMFLNEMEECLEVADSAEFAKIAKPVSMQLARCICSMHFQVGLC</sequence>
<dbReference type="EMBL" id="UYSU01032670">
    <property type="protein sequence ID" value="VDL90235.1"/>
    <property type="molecule type" value="Genomic_DNA"/>
</dbReference>
<organism evidence="5">
    <name type="scientific">Schistocephalus solidus</name>
    <name type="common">Tapeworm</name>
    <dbReference type="NCBI Taxonomy" id="70667"/>
    <lineage>
        <taxon>Eukaryota</taxon>
        <taxon>Metazoa</taxon>
        <taxon>Spiralia</taxon>
        <taxon>Lophotrochozoa</taxon>
        <taxon>Platyhelminthes</taxon>
        <taxon>Cestoda</taxon>
        <taxon>Eucestoda</taxon>
        <taxon>Diphyllobothriidea</taxon>
        <taxon>Diphyllobothriidae</taxon>
        <taxon>Schistocephalus</taxon>
    </lineage>
</organism>
<dbReference type="PANTHER" id="PTHR10257">
    <property type="entry name" value="SERINE/THREONINE PROTEIN PHOSPHATASE 2A PP2A REGULATORY SUBUNIT B"/>
    <property type="match status" value="1"/>
</dbReference>
<reference evidence="3 4" key="2">
    <citation type="submission" date="2018-11" db="EMBL/GenBank/DDBJ databases">
        <authorList>
            <consortium name="Pathogen Informatics"/>
        </authorList>
    </citation>
    <scope>NUCLEOTIDE SEQUENCE [LARGE SCALE GENOMIC DNA]</scope>
    <source>
        <strain evidence="3 4">NST_G2</strain>
    </source>
</reference>
<dbReference type="GO" id="GO:0019888">
    <property type="term" value="F:protein phosphatase regulator activity"/>
    <property type="evidence" value="ECO:0007669"/>
    <property type="project" value="InterPro"/>
</dbReference>
<feature type="region of interest" description="Disordered" evidence="2">
    <location>
        <begin position="24"/>
        <end position="44"/>
    </location>
</feature>
<dbReference type="Gene3D" id="1.25.10.10">
    <property type="entry name" value="Leucine-rich Repeat Variant"/>
    <property type="match status" value="1"/>
</dbReference>
<feature type="compositionally biased region" description="Low complexity" evidence="2">
    <location>
        <begin position="27"/>
        <end position="40"/>
    </location>
</feature>
<keyword evidence="4" id="KW-1185">Reference proteome</keyword>
<proteinExistence type="inferred from homology"/>
<dbReference type="PANTHER" id="PTHR10257:SF3">
    <property type="entry name" value="SERINE_THREONINE-PROTEIN PHOSPHATASE 2A 56 KDA REGULATORY SUBUNIT GAMMA ISOFORM"/>
    <property type="match status" value="1"/>
</dbReference>
<comment type="similarity">
    <text evidence="1">Belongs to the phosphatase 2A regulatory subunit B56 family.</text>
</comment>
<dbReference type="WBParaSite" id="SSLN_0000397601-mRNA-1">
    <property type="protein sequence ID" value="SSLN_0000397601-mRNA-1"/>
    <property type="gene ID" value="SSLN_0000397601"/>
</dbReference>
<dbReference type="Pfam" id="PF01603">
    <property type="entry name" value="B56"/>
    <property type="match status" value="1"/>
</dbReference>
<dbReference type="Proteomes" id="UP000275846">
    <property type="component" value="Unassembled WGS sequence"/>
</dbReference>
<dbReference type="AlphaFoldDB" id="A0A183SI02"/>
<dbReference type="InterPro" id="IPR011989">
    <property type="entry name" value="ARM-like"/>
</dbReference>
<dbReference type="GO" id="GO:0000159">
    <property type="term" value="C:protein phosphatase type 2A complex"/>
    <property type="evidence" value="ECO:0007669"/>
    <property type="project" value="InterPro"/>
</dbReference>
<dbReference type="STRING" id="70667.A0A183SI02"/>
<dbReference type="OrthoDB" id="10264446at2759"/>
<evidence type="ECO:0000313" key="5">
    <source>
        <dbReference type="WBParaSite" id="SSLN_0000397601-mRNA-1"/>
    </source>
</evidence>
<evidence type="ECO:0000256" key="2">
    <source>
        <dbReference type="SAM" id="MobiDB-lite"/>
    </source>
</evidence>
<name>A0A183SI02_SCHSO</name>
<reference evidence="5" key="1">
    <citation type="submission" date="2016-06" db="UniProtKB">
        <authorList>
            <consortium name="WormBaseParasite"/>
        </authorList>
    </citation>
    <scope>IDENTIFICATION</scope>
</reference>
<gene>
    <name evidence="3" type="ORF">SSLN_LOCUS3850</name>
</gene>
<dbReference type="GO" id="GO:0007165">
    <property type="term" value="P:signal transduction"/>
    <property type="evidence" value="ECO:0007669"/>
    <property type="project" value="InterPro"/>
</dbReference>
<protein>
    <submittedName>
        <fullName evidence="5">Rho-GAP domain-containing protein</fullName>
    </submittedName>
</protein>